<dbReference type="SUPFAM" id="SSF53623">
    <property type="entry name" value="MurD-like peptide ligases, catalytic domain"/>
    <property type="match status" value="1"/>
</dbReference>
<sequence>MAHTYLVVGLGVSGTSVVDMLTARGEHVLTADDSKPADFTVAYINSSDFSFSSIDYVVTSPGFSPSTPFIASAHAAHVPVMSDIELAWQTHQVQTSASSQEDGQRWIGITGTNGKTTTTEMTAAIMNASHEKAVAVGNIGNPITAAVVDTGVDTMVIELSSFQLHYTDSLELDCAAITNLADDHLDWHGGFDNYAHDKAKIYRRARRVVVYNADDQCVARLAHDAQRTGEIGEQCQLVGFTLHSPSRGLIGVEDGWIINRSALSTRAEKVAQISSFVHLTEPDGTVYPHLLADALCALALALGAGVDEDVAIQALRDFAPSGHRIQTVAVLEGRHGEANIRFVDDSKATNAHAAAASLSTYPEKSVVWIAGGLAKGAHFEELVEAQAHVMKAAIIIGKDQTLMREAFSAKAPDVPLTFIDPHSVSVDLPVMKQAVEAAGQVADPGDVVLMAPACASMDQFVSYADRGDQFAKYAIEWVNTHANK</sequence>
<feature type="domain" description="Mur ligase C-terminal" evidence="9">
    <location>
        <begin position="337"/>
        <end position="454"/>
    </location>
</feature>
<evidence type="ECO:0000256" key="7">
    <source>
        <dbReference type="HAMAP-Rule" id="MF_00639"/>
    </source>
</evidence>
<comment type="subcellular location">
    <subcellularLocation>
        <location evidence="1 7 8">Cytoplasm</location>
    </subcellularLocation>
</comment>
<dbReference type="Pfam" id="PF21799">
    <property type="entry name" value="MurD-like_N"/>
    <property type="match status" value="1"/>
</dbReference>
<dbReference type="RefSeq" id="WP_377938856.1">
    <property type="nucleotide sequence ID" value="NZ_JBHTHQ010000021.1"/>
</dbReference>
<dbReference type="PANTHER" id="PTHR43692:SF1">
    <property type="entry name" value="UDP-N-ACETYLMURAMOYLALANINE--D-GLUTAMATE LIGASE"/>
    <property type="match status" value="1"/>
</dbReference>
<comment type="function">
    <text evidence="7 8">Cell wall formation. Catalyzes the addition of glutamate to the nucleotide precursor UDP-N-acetylmuramoyl-L-alanine (UMA).</text>
</comment>
<dbReference type="Gene3D" id="3.40.1190.10">
    <property type="entry name" value="Mur-like, catalytic domain"/>
    <property type="match status" value="1"/>
</dbReference>
<keyword evidence="12" id="KW-1185">Reference proteome</keyword>
<keyword evidence="7 8" id="KW-0132">Cell division</keyword>
<keyword evidence="4 7" id="KW-0436">Ligase</keyword>
<comment type="caution">
    <text evidence="11">The sequence shown here is derived from an EMBL/GenBank/DDBJ whole genome shotgun (WGS) entry which is preliminary data.</text>
</comment>
<dbReference type="InterPro" id="IPR004101">
    <property type="entry name" value="Mur_ligase_C"/>
</dbReference>
<proteinExistence type="inferred from homology"/>
<keyword evidence="3 7" id="KW-0963">Cytoplasm</keyword>
<evidence type="ECO:0000256" key="6">
    <source>
        <dbReference type="ARBA" id="ARBA00022840"/>
    </source>
</evidence>
<comment type="pathway">
    <text evidence="2 7 8">Cell wall biogenesis; peptidoglycan biosynthesis.</text>
</comment>
<evidence type="ECO:0000259" key="9">
    <source>
        <dbReference type="Pfam" id="PF02875"/>
    </source>
</evidence>
<evidence type="ECO:0000313" key="12">
    <source>
        <dbReference type="Proteomes" id="UP001597036"/>
    </source>
</evidence>
<dbReference type="NCBIfam" id="TIGR01087">
    <property type="entry name" value="murD"/>
    <property type="match status" value="1"/>
</dbReference>
<dbReference type="Pfam" id="PF08245">
    <property type="entry name" value="Mur_ligase_M"/>
    <property type="match status" value="1"/>
</dbReference>
<keyword evidence="5 7" id="KW-0547">Nucleotide-binding</keyword>
<keyword evidence="7 8" id="KW-0573">Peptidoglycan synthesis</keyword>
<gene>
    <name evidence="7 11" type="primary">murD</name>
    <name evidence="11" type="ORF">ACFQY8_05320</name>
</gene>
<dbReference type="GO" id="GO:0008764">
    <property type="term" value="F:UDP-N-acetylmuramoylalanine-D-glutamate ligase activity"/>
    <property type="evidence" value="ECO:0007669"/>
    <property type="project" value="UniProtKB-EC"/>
</dbReference>
<evidence type="ECO:0000256" key="1">
    <source>
        <dbReference type="ARBA" id="ARBA00004496"/>
    </source>
</evidence>
<dbReference type="PANTHER" id="PTHR43692">
    <property type="entry name" value="UDP-N-ACETYLMURAMOYLALANINE--D-GLUTAMATE LIGASE"/>
    <property type="match status" value="1"/>
</dbReference>
<accession>A0ABW2Y5Y5</accession>
<protein>
    <recommendedName>
        <fullName evidence="7 8">UDP-N-acetylmuramoylalanine--D-glutamate ligase</fullName>
        <ecNumber evidence="7 8">6.3.2.9</ecNumber>
    </recommendedName>
    <alternativeName>
        <fullName evidence="7">D-glutamic acid-adding enzyme</fullName>
    </alternativeName>
    <alternativeName>
        <fullName evidence="7">UDP-N-acetylmuramoyl-L-alanyl-D-glutamate synthetase</fullName>
    </alternativeName>
</protein>
<dbReference type="EC" id="6.3.2.9" evidence="7 8"/>
<dbReference type="Gene3D" id="3.40.50.720">
    <property type="entry name" value="NAD(P)-binding Rossmann-like Domain"/>
    <property type="match status" value="1"/>
</dbReference>
<keyword evidence="7 8" id="KW-0961">Cell wall biogenesis/degradation</keyword>
<dbReference type="InterPro" id="IPR013221">
    <property type="entry name" value="Mur_ligase_cen"/>
</dbReference>
<evidence type="ECO:0000256" key="8">
    <source>
        <dbReference type="RuleBase" id="RU003664"/>
    </source>
</evidence>
<evidence type="ECO:0000256" key="2">
    <source>
        <dbReference type="ARBA" id="ARBA00004752"/>
    </source>
</evidence>
<evidence type="ECO:0000256" key="3">
    <source>
        <dbReference type="ARBA" id="ARBA00022490"/>
    </source>
</evidence>
<feature type="binding site" evidence="7">
    <location>
        <begin position="111"/>
        <end position="117"/>
    </location>
    <ligand>
        <name>ATP</name>
        <dbReference type="ChEBI" id="CHEBI:30616"/>
    </ligand>
</feature>
<evidence type="ECO:0000313" key="11">
    <source>
        <dbReference type="EMBL" id="MFD0705161.1"/>
    </source>
</evidence>
<dbReference type="SUPFAM" id="SSF53244">
    <property type="entry name" value="MurD-like peptide ligases, peptide-binding domain"/>
    <property type="match status" value="1"/>
</dbReference>
<comment type="similarity">
    <text evidence="7">Belongs to the MurCDEF family.</text>
</comment>
<evidence type="ECO:0000259" key="10">
    <source>
        <dbReference type="Pfam" id="PF08245"/>
    </source>
</evidence>
<name>A0ABW2Y5Y5_9BIFI</name>
<dbReference type="InterPro" id="IPR036615">
    <property type="entry name" value="Mur_ligase_C_dom_sf"/>
</dbReference>
<dbReference type="Pfam" id="PF02875">
    <property type="entry name" value="Mur_ligase_C"/>
    <property type="match status" value="1"/>
</dbReference>
<dbReference type="EMBL" id="JBHTHQ010000021">
    <property type="protein sequence ID" value="MFD0705161.1"/>
    <property type="molecule type" value="Genomic_DNA"/>
</dbReference>
<reference evidence="12" key="1">
    <citation type="journal article" date="2019" name="Int. J. Syst. Evol. Microbiol.">
        <title>The Global Catalogue of Microorganisms (GCM) 10K type strain sequencing project: providing services to taxonomists for standard genome sequencing and annotation.</title>
        <authorList>
            <consortium name="The Broad Institute Genomics Platform"/>
            <consortium name="The Broad Institute Genome Sequencing Center for Infectious Disease"/>
            <person name="Wu L."/>
            <person name="Ma J."/>
        </authorList>
    </citation>
    <scope>NUCLEOTIDE SEQUENCE [LARGE SCALE GENOMIC DNA]</scope>
    <source>
        <strain evidence="12">CCM 8604</strain>
    </source>
</reference>
<dbReference type="SUPFAM" id="SSF51984">
    <property type="entry name" value="MurCD N-terminal domain"/>
    <property type="match status" value="1"/>
</dbReference>
<keyword evidence="7 8" id="KW-0133">Cell shape</keyword>
<comment type="catalytic activity">
    <reaction evidence="7 8">
        <text>UDP-N-acetyl-alpha-D-muramoyl-L-alanine + D-glutamate + ATP = UDP-N-acetyl-alpha-D-muramoyl-L-alanyl-D-glutamate + ADP + phosphate + H(+)</text>
        <dbReference type="Rhea" id="RHEA:16429"/>
        <dbReference type="ChEBI" id="CHEBI:15378"/>
        <dbReference type="ChEBI" id="CHEBI:29986"/>
        <dbReference type="ChEBI" id="CHEBI:30616"/>
        <dbReference type="ChEBI" id="CHEBI:43474"/>
        <dbReference type="ChEBI" id="CHEBI:83898"/>
        <dbReference type="ChEBI" id="CHEBI:83900"/>
        <dbReference type="ChEBI" id="CHEBI:456216"/>
        <dbReference type="EC" id="6.3.2.9"/>
    </reaction>
</comment>
<keyword evidence="7 8" id="KW-0131">Cell cycle</keyword>
<dbReference type="Gene3D" id="3.90.190.20">
    <property type="entry name" value="Mur ligase, C-terminal domain"/>
    <property type="match status" value="1"/>
</dbReference>
<dbReference type="HAMAP" id="MF_00639">
    <property type="entry name" value="MurD"/>
    <property type="match status" value="1"/>
</dbReference>
<dbReference type="Proteomes" id="UP001597036">
    <property type="component" value="Unassembled WGS sequence"/>
</dbReference>
<dbReference type="InterPro" id="IPR036565">
    <property type="entry name" value="Mur-like_cat_sf"/>
</dbReference>
<evidence type="ECO:0000256" key="5">
    <source>
        <dbReference type="ARBA" id="ARBA00022741"/>
    </source>
</evidence>
<feature type="domain" description="Mur ligase central" evidence="10">
    <location>
        <begin position="109"/>
        <end position="228"/>
    </location>
</feature>
<evidence type="ECO:0000256" key="4">
    <source>
        <dbReference type="ARBA" id="ARBA00022598"/>
    </source>
</evidence>
<dbReference type="InterPro" id="IPR005762">
    <property type="entry name" value="MurD"/>
</dbReference>
<keyword evidence="6 7" id="KW-0067">ATP-binding</keyword>
<organism evidence="11 12">
    <name type="scientific">Alloscardovia venturai</name>
    <dbReference type="NCBI Taxonomy" id="1769421"/>
    <lineage>
        <taxon>Bacteria</taxon>
        <taxon>Bacillati</taxon>
        <taxon>Actinomycetota</taxon>
        <taxon>Actinomycetes</taxon>
        <taxon>Bifidobacteriales</taxon>
        <taxon>Bifidobacteriaceae</taxon>
        <taxon>Alloscardovia</taxon>
    </lineage>
</organism>